<dbReference type="Proteomes" id="UP001234202">
    <property type="component" value="Unassembled WGS sequence"/>
</dbReference>
<evidence type="ECO:0000313" key="2">
    <source>
        <dbReference type="Proteomes" id="UP001234202"/>
    </source>
</evidence>
<organism evidence="1 2">
    <name type="scientific">Naganishia onofrii</name>
    <dbReference type="NCBI Taxonomy" id="1851511"/>
    <lineage>
        <taxon>Eukaryota</taxon>
        <taxon>Fungi</taxon>
        <taxon>Dikarya</taxon>
        <taxon>Basidiomycota</taxon>
        <taxon>Agaricomycotina</taxon>
        <taxon>Tremellomycetes</taxon>
        <taxon>Filobasidiales</taxon>
        <taxon>Filobasidiaceae</taxon>
        <taxon>Naganishia</taxon>
    </lineage>
</organism>
<dbReference type="EMBL" id="JASBWV010000040">
    <property type="protein sequence ID" value="KAJ9116003.1"/>
    <property type="molecule type" value="Genomic_DNA"/>
</dbReference>
<proteinExistence type="predicted"/>
<keyword evidence="2" id="KW-1185">Reference proteome</keyword>
<protein>
    <submittedName>
        <fullName evidence="1">Uncharacterized protein</fullName>
    </submittedName>
</protein>
<evidence type="ECO:0000313" key="1">
    <source>
        <dbReference type="EMBL" id="KAJ9116003.1"/>
    </source>
</evidence>
<comment type="caution">
    <text evidence="1">The sequence shown here is derived from an EMBL/GenBank/DDBJ whole genome shotgun (WGS) entry which is preliminary data.</text>
</comment>
<reference evidence="1" key="1">
    <citation type="submission" date="2023-04" db="EMBL/GenBank/DDBJ databases">
        <title>Draft Genome sequencing of Naganishia species isolated from polar environments using Oxford Nanopore Technology.</title>
        <authorList>
            <person name="Leo P."/>
            <person name="Venkateswaran K."/>
        </authorList>
    </citation>
    <scope>NUCLEOTIDE SEQUENCE</scope>
    <source>
        <strain evidence="1">DBVPG 5303</strain>
    </source>
</reference>
<accession>A0ACC2WW62</accession>
<name>A0ACC2WW62_9TREE</name>
<sequence>MVGIITCSNGISHDSAASLCLESCNERLGAWLVQRKVEELETIAVKIGCLFASPIRLVLLLALSRASRADPIVSPKYWHLLIGCTAPPVWPVSISVEPSAPSAVLPEMDIDEYEVEGLLRDDSDEIDLDEEEGEVLIDEMLAMLDTEDHSPLTGGIPNGTTDPTYLPSLGVLRAPKLLESPLSDRSATPTRPSCLSSALSIKPSFRLSPRCIRHRLQSTLFPTGQSTLSHKVDSNGETFRGYNCAFNVPGLNPAKSVARVKPHRANLVPRARKRVQEHGQASSQEVSPLPALPFAADDPFFVRVETVDEEKLYNEFEKKDSIFSTSAEQVSSARETGDDRNCEAETDGLDFDARGARSPVSVSDPGHNAIQSILDQQDSLVPTADASSTQVVRDPVWTALKRKREHDGSEADGAGLSEERPLKRRKMNATTSTTPQLNMNMVQGPTDSGSTCPQPTPVRYRLLETEFASGLAMRMSRRYRETRGSAAMGHGLMSPWAQKVVNRNAIAFLEDYCRGLSPVQTVIRNHNVYN</sequence>
<gene>
    <name evidence="1" type="ORF">QFC24_006844</name>
</gene>